<evidence type="ECO:0000313" key="2">
    <source>
        <dbReference type="Ensembl" id="ENSPKIP00000007166.1"/>
    </source>
</evidence>
<dbReference type="InterPro" id="IPR051244">
    <property type="entry name" value="TCAF"/>
</dbReference>
<reference evidence="2" key="2">
    <citation type="submission" date="2025-09" db="UniProtKB">
        <authorList>
            <consortium name="Ensembl"/>
        </authorList>
    </citation>
    <scope>IDENTIFICATION</scope>
</reference>
<evidence type="ECO:0000259" key="1">
    <source>
        <dbReference type="PROSITE" id="PS51723"/>
    </source>
</evidence>
<dbReference type="GeneTree" id="ENSGT00390000017365"/>
<dbReference type="Gene3D" id="1.10.390.30">
    <property type="entry name" value="Peptidase M60, enhancin-like domain 3"/>
    <property type="match status" value="1"/>
</dbReference>
<dbReference type="Proteomes" id="UP000261540">
    <property type="component" value="Unplaced"/>
</dbReference>
<organism evidence="2 3">
    <name type="scientific">Paramormyrops kingsleyae</name>
    <dbReference type="NCBI Taxonomy" id="1676925"/>
    <lineage>
        <taxon>Eukaryota</taxon>
        <taxon>Metazoa</taxon>
        <taxon>Chordata</taxon>
        <taxon>Craniata</taxon>
        <taxon>Vertebrata</taxon>
        <taxon>Euteleostomi</taxon>
        <taxon>Actinopterygii</taxon>
        <taxon>Neopterygii</taxon>
        <taxon>Teleostei</taxon>
        <taxon>Osteoglossocephala</taxon>
        <taxon>Osteoglossomorpha</taxon>
        <taxon>Osteoglossiformes</taxon>
        <taxon>Mormyridae</taxon>
        <taxon>Paramormyrops</taxon>
    </lineage>
</organism>
<dbReference type="SMART" id="SM01276">
    <property type="entry name" value="M60-like"/>
    <property type="match status" value="1"/>
</dbReference>
<dbReference type="GO" id="GO:0005886">
    <property type="term" value="C:plasma membrane"/>
    <property type="evidence" value="ECO:0007669"/>
    <property type="project" value="TreeGrafter"/>
</dbReference>
<dbReference type="GO" id="GO:0090314">
    <property type="term" value="P:positive regulation of protein targeting to membrane"/>
    <property type="evidence" value="ECO:0007669"/>
    <property type="project" value="TreeGrafter"/>
</dbReference>
<proteinExistence type="predicted"/>
<dbReference type="InterPro" id="IPR031161">
    <property type="entry name" value="Peptidase_M60_dom"/>
</dbReference>
<keyword evidence="3" id="KW-1185">Reference proteome</keyword>
<dbReference type="Ensembl" id="ENSPKIT00000031211.1">
    <property type="protein sequence ID" value="ENSPKIP00000007166.1"/>
    <property type="gene ID" value="ENSPKIG00000023172.1"/>
</dbReference>
<name>A0A3B3QP13_9TELE</name>
<dbReference type="PROSITE" id="PS51723">
    <property type="entry name" value="PEPTIDASE_M60"/>
    <property type="match status" value="1"/>
</dbReference>
<dbReference type="Gene3D" id="3.40.390.80">
    <property type="entry name" value="Peptidase M60, enhancin-like domain 2"/>
    <property type="match status" value="1"/>
</dbReference>
<evidence type="ECO:0000313" key="3">
    <source>
        <dbReference type="Proteomes" id="UP000261540"/>
    </source>
</evidence>
<dbReference type="PANTHER" id="PTHR15730:SF5">
    <property type="entry name" value="SI:CH211-210B2.2-RELATED"/>
    <property type="match status" value="1"/>
</dbReference>
<dbReference type="Pfam" id="PF13402">
    <property type="entry name" value="Peptidase_M60"/>
    <property type="match status" value="1"/>
</dbReference>
<protein>
    <recommendedName>
        <fullName evidence="1">Peptidase M60 domain-containing protein</fullName>
    </recommendedName>
</protein>
<dbReference type="PANTHER" id="PTHR15730">
    <property type="entry name" value="EXPERIMENTAL AUTOIMMUNE PROSTATITIS ANTIGEN 2-RELATED"/>
    <property type="match status" value="1"/>
</dbReference>
<dbReference type="GO" id="GO:0044325">
    <property type="term" value="F:transmembrane transporter binding"/>
    <property type="evidence" value="ECO:0007669"/>
    <property type="project" value="TreeGrafter"/>
</dbReference>
<dbReference type="AlphaFoldDB" id="A0A3B3QP13"/>
<reference evidence="2" key="1">
    <citation type="submission" date="2025-08" db="UniProtKB">
        <authorList>
            <consortium name="Ensembl"/>
        </authorList>
    </citation>
    <scope>IDENTIFICATION</scope>
</reference>
<dbReference type="InterPro" id="IPR042279">
    <property type="entry name" value="Pep_M60_3"/>
</dbReference>
<sequence length="221" mass="25677">MEGVSKLAAGPSPFPRPERIVADVQISAGWMHAGYPVMLHLESVKEIAQLTYMRSEGMWGPIHELGHNQQRKMWEFPPHTTEATNNLWSVYIHETVLNIPRYKAHPALKPEARKVTIKEYVVGGANLKDWTLWTCLETYLQLQEGFGWDAFIKVFSDYKVMPHSEMKKEEKMNLWAEKFSQKVKKNLMPFFKAWGWPIEDQVAKKVSSLPTWDKNPMISYL</sequence>
<dbReference type="FunFam" id="1.10.390.30:FF:000001">
    <property type="entry name" value="TRPM8 channel-associated factor 1"/>
    <property type="match status" value="1"/>
</dbReference>
<accession>A0A3B3QP13</accession>
<feature type="domain" description="Peptidase M60" evidence="1">
    <location>
        <begin position="1"/>
        <end position="147"/>
    </location>
</feature>